<keyword evidence="1" id="KW-0175">Coiled coil</keyword>
<dbReference type="EMBL" id="JABMIG020000022">
    <property type="protein sequence ID" value="KAL3802079.1"/>
    <property type="molecule type" value="Genomic_DNA"/>
</dbReference>
<sequence>MSHNVSLCHINDDAVAHDDTAGNNGIAPGGPAAEASEMPTTSAAYEAAEGEAKEFHAAAVGEMMSHVEVADVLCHVGGMVAPEEEEIVAAHHGGAVYQADDRDVEASDVAAEEMNVVHVGEAQVAFKEEELSESQAVSLNPHAPNEAVAPLDESSTGRDLVYPEASPPSKKAKLELTEQHDGVVIPELPPLQDGHVQGESFQHVADTSDTEGIATHETSSHRKSRKEFTASEKLAILSELDAPNPPSIKDLLAKYGLSKSSFHRWRTPQVKERLLEMAKSGEELDVGFPIREESNGDKAPAISTQQGELVQVPPPSLLYKGNKKRDMSDGLLPLKRSLQEFIEFNASLPPEEQFAIRSAFLQVKARELRNELMRQAEEREAEIEMWKIQQEQRKQNHIEPPNDENDGITNENENDSNPCPLPLLTPTELKSLQNFKGSKSWSCQIASQLGFLTASWSEASEANSRKYLEEAATASSGALVGAVDVKKPKKTRMEFTASDKVRILKEIDESNIRRKNEGVPIWTVEEICERYGTSKSSLHRWRQQHKSGQLDAALEEGSTDVKRIFKDKLSVVKGALAEFVAGQSKVEYFMLQQRALEVRDELLKAYEENLKSGTMEGVDAEAPAAVGEGAVVAKDINVREEEDSAAVATDQDVSLLIGDTAVASTTQDDGAVSGSQDSHIDKEHTSTAETNALSLAASKLTEDEYQALRSFKASMSWLREVAKKYNWTMVSNDTKLAEDWRVVGRRALYERRYYHDHHHRIEGEETQEQEYHEVSEKVETREHEYHGLSEKEETQEQEYHDEAPNAVIVTEVAQEQLPDEHADEELSQARHHHEVHYDLVMAEVEQPSVEDYELQVAEILEGSKIRGAIDTDVSL</sequence>
<feature type="compositionally biased region" description="Polar residues" evidence="2">
    <location>
        <begin position="666"/>
        <end position="677"/>
    </location>
</feature>
<gene>
    <name evidence="3" type="ORF">HJC23_010835</name>
</gene>
<keyword evidence="4" id="KW-1185">Reference proteome</keyword>
<feature type="region of interest" description="Disordered" evidence="2">
    <location>
        <begin position="666"/>
        <end position="686"/>
    </location>
</feature>
<evidence type="ECO:0000256" key="2">
    <source>
        <dbReference type="SAM" id="MobiDB-lite"/>
    </source>
</evidence>
<reference evidence="3 4" key="1">
    <citation type="journal article" date="2020" name="G3 (Bethesda)">
        <title>Improved Reference Genome for Cyclotella cryptica CCMP332, a Model for Cell Wall Morphogenesis, Salinity Adaptation, and Lipid Production in Diatoms (Bacillariophyta).</title>
        <authorList>
            <person name="Roberts W.R."/>
            <person name="Downey K.M."/>
            <person name="Ruck E.C."/>
            <person name="Traller J.C."/>
            <person name="Alverson A.J."/>
        </authorList>
    </citation>
    <scope>NUCLEOTIDE SEQUENCE [LARGE SCALE GENOMIC DNA]</scope>
    <source>
        <strain evidence="3 4">CCMP332</strain>
    </source>
</reference>
<dbReference type="AlphaFoldDB" id="A0ABD3QPZ1"/>
<dbReference type="Proteomes" id="UP001516023">
    <property type="component" value="Unassembled WGS sequence"/>
</dbReference>
<protein>
    <submittedName>
        <fullName evidence="3">Uncharacterized protein</fullName>
    </submittedName>
</protein>
<name>A0ABD3QPZ1_9STRA</name>
<feature type="coiled-coil region" evidence="1">
    <location>
        <begin position="358"/>
        <end position="389"/>
    </location>
</feature>
<proteinExistence type="predicted"/>
<feature type="region of interest" description="Disordered" evidence="2">
    <location>
        <begin position="132"/>
        <end position="169"/>
    </location>
</feature>
<evidence type="ECO:0000313" key="3">
    <source>
        <dbReference type="EMBL" id="KAL3802079.1"/>
    </source>
</evidence>
<evidence type="ECO:0000256" key="1">
    <source>
        <dbReference type="SAM" id="Coils"/>
    </source>
</evidence>
<comment type="caution">
    <text evidence="3">The sequence shown here is derived from an EMBL/GenBank/DDBJ whole genome shotgun (WGS) entry which is preliminary data.</text>
</comment>
<dbReference type="SUPFAM" id="SSF48295">
    <property type="entry name" value="TrpR-like"/>
    <property type="match status" value="1"/>
</dbReference>
<accession>A0ABD3QPZ1</accession>
<feature type="compositionally biased region" description="Polar residues" evidence="2">
    <location>
        <begin position="407"/>
        <end position="417"/>
    </location>
</feature>
<evidence type="ECO:0000313" key="4">
    <source>
        <dbReference type="Proteomes" id="UP001516023"/>
    </source>
</evidence>
<organism evidence="3 4">
    <name type="scientific">Cyclotella cryptica</name>
    <dbReference type="NCBI Taxonomy" id="29204"/>
    <lineage>
        <taxon>Eukaryota</taxon>
        <taxon>Sar</taxon>
        <taxon>Stramenopiles</taxon>
        <taxon>Ochrophyta</taxon>
        <taxon>Bacillariophyta</taxon>
        <taxon>Coscinodiscophyceae</taxon>
        <taxon>Thalassiosirophycidae</taxon>
        <taxon>Stephanodiscales</taxon>
        <taxon>Stephanodiscaceae</taxon>
        <taxon>Cyclotella</taxon>
    </lineage>
</organism>
<dbReference type="InterPro" id="IPR010921">
    <property type="entry name" value="Trp_repressor/repl_initiator"/>
</dbReference>
<feature type="region of interest" description="Disordered" evidence="2">
    <location>
        <begin position="391"/>
        <end position="417"/>
    </location>
</feature>